<reference evidence="1" key="1">
    <citation type="journal article" date="2019" name="bioRxiv">
        <title>The Genome of the Zebra Mussel, Dreissena polymorpha: A Resource for Invasive Species Research.</title>
        <authorList>
            <person name="McCartney M.A."/>
            <person name="Auch B."/>
            <person name="Kono T."/>
            <person name="Mallez S."/>
            <person name="Zhang Y."/>
            <person name="Obille A."/>
            <person name="Becker A."/>
            <person name="Abrahante J.E."/>
            <person name="Garbe J."/>
            <person name="Badalamenti J.P."/>
            <person name="Herman A."/>
            <person name="Mangelson H."/>
            <person name="Liachko I."/>
            <person name="Sullivan S."/>
            <person name="Sone E.D."/>
            <person name="Koren S."/>
            <person name="Silverstein K.A.T."/>
            <person name="Beckman K.B."/>
            <person name="Gohl D.M."/>
        </authorList>
    </citation>
    <scope>NUCLEOTIDE SEQUENCE</scope>
    <source>
        <strain evidence="1">Duluth1</strain>
        <tissue evidence="1">Whole animal</tissue>
    </source>
</reference>
<sequence>MRYKASLSTPVLDEKESPFLDFLGDSRPMTPLALKRPLPVPFAESSGSRHKVQRIEASTQCSPTCRCNAANALRSLSSTMDEQLKVSLSTQRSIVKLVEFSQFTKRSMA</sequence>
<dbReference type="AlphaFoldDB" id="A0A9D4GWB0"/>
<evidence type="ECO:0000313" key="2">
    <source>
        <dbReference type="Proteomes" id="UP000828390"/>
    </source>
</evidence>
<evidence type="ECO:0000313" key="1">
    <source>
        <dbReference type="EMBL" id="KAH3824881.1"/>
    </source>
</evidence>
<comment type="caution">
    <text evidence="1">The sequence shown here is derived from an EMBL/GenBank/DDBJ whole genome shotgun (WGS) entry which is preliminary data.</text>
</comment>
<gene>
    <name evidence="1" type="ORF">DPMN_126736</name>
</gene>
<protein>
    <submittedName>
        <fullName evidence="1">Uncharacterized protein</fullName>
    </submittedName>
</protein>
<dbReference type="EMBL" id="JAIWYP010000005">
    <property type="protein sequence ID" value="KAH3824881.1"/>
    <property type="molecule type" value="Genomic_DNA"/>
</dbReference>
<proteinExistence type="predicted"/>
<keyword evidence="2" id="KW-1185">Reference proteome</keyword>
<organism evidence="1 2">
    <name type="scientific">Dreissena polymorpha</name>
    <name type="common">Zebra mussel</name>
    <name type="synonym">Mytilus polymorpha</name>
    <dbReference type="NCBI Taxonomy" id="45954"/>
    <lineage>
        <taxon>Eukaryota</taxon>
        <taxon>Metazoa</taxon>
        <taxon>Spiralia</taxon>
        <taxon>Lophotrochozoa</taxon>
        <taxon>Mollusca</taxon>
        <taxon>Bivalvia</taxon>
        <taxon>Autobranchia</taxon>
        <taxon>Heteroconchia</taxon>
        <taxon>Euheterodonta</taxon>
        <taxon>Imparidentia</taxon>
        <taxon>Neoheterodontei</taxon>
        <taxon>Myida</taxon>
        <taxon>Dreissenoidea</taxon>
        <taxon>Dreissenidae</taxon>
        <taxon>Dreissena</taxon>
    </lineage>
</organism>
<reference evidence="1" key="2">
    <citation type="submission" date="2020-11" db="EMBL/GenBank/DDBJ databases">
        <authorList>
            <person name="McCartney M.A."/>
            <person name="Auch B."/>
            <person name="Kono T."/>
            <person name="Mallez S."/>
            <person name="Becker A."/>
            <person name="Gohl D.M."/>
            <person name="Silverstein K.A.T."/>
            <person name="Koren S."/>
            <person name="Bechman K.B."/>
            <person name="Herman A."/>
            <person name="Abrahante J.E."/>
            <person name="Garbe J."/>
        </authorList>
    </citation>
    <scope>NUCLEOTIDE SEQUENCE</scope>
    <source>
        <strain evidence="1">Duluth1</strain>
        <tissue evidence="1">Whole animal</tissue>
    </source>
</reference>
<dbReference type="Proteomes" id="UP000828390">
    <property type="component" value="Unassembled WGS sequence"/>
</dbReference>
<accession>A0A9D4GWB0</accession>
<name>A0A9D4GWB0_DREPO</name>